<dbReference type="PROSITE" id="PS51257">
    <property type="entry name" value="PROKAR_LIPOPROTEIN"/>
    <property type="match status" value="1"/>
</dbReference>
<evidence type="ECO:0000313" key="2">
    <source>
        <dbReference type="EMBL" id="SJZ49753.1"/>
    </source>
</evidence>
<organism evidence="2 3">
    <name type="scientific">Sediminibacterium ginsengisoli</name>
    <dbReference type="NCBI Taxonomy" id="413434"/>
    <lineage>
        <taxon>Bacteria</taxon>
        <taxon>Pseudomonadati</taxon>
        <taxon>Bacteroidota</taxon>
        <taxon>Chitinophagia</taxon>
        <taxon>Chitinophagales</taxon>
        <taxon>Chitinophagaceae</taxon>
        <taxon>Sediminibacterium</taxon>
    </lineage>
</organism>
<feature type="signal peptide" evidence="1">
    <location>
        <begin position="1"/>
        <end position="16"/>
    </location>
</feature>
<dbReference type="Proteomes" id="UP000190888">
    <property type="component" value="Unassembled WGS sequence"/>
</dbReference>
<keyword evidence="1" id="KW-0732">Signal</keyword>
<name>A0A1T4L572_9BACT</name>
<evidence type="ECO:0000313" key="3">
    <source>
        <dbReference type="Proteomes" id="UP000190888"/>
    </source>
</evidence>
<keyword evidence="3" id="KW-1185">Reference proteome</keyword>
<evidence type="ECO:0000256" key="1">
    <source>
        <dbReference type="SAM" id="SignalP"/>
    </source>
</evidence>
<accession>A0A1T4L572</accession>
<feature type="chain" id="PRO_5013386776" evidence="1">
    <location>
        <begin position="17"/>
        <end position="194"/>
    </location>
</feature>
<protein>
    <submittedName>
        <fullName evidence="2">Uncharacterized protein</fullName>
    </submittedName>
</protein>
<reference evidence="2 3" key="1">
    <citation type="submission" date="2017-02" db="EMBL/GenBank/DDBJ databases">
        <authorList>
            <person name="Peterson S.W."/>
        </authorList>
    </citation>
    <scope>NUCLEOTIDE SEQUENCE [LARGE SCALE GENOMIC DNA]</scope>
    <source>
        <strain evidence="2 3">DSM 22335</strain>
    </source>
</reference>
<dbReference type="RefSeq" id="WP_139366983.1">
    <property type="nucleotide sequence ID" value="NZ_FUWH01000002.1"/>
</dbReference>
<proteinExistence type="predicted"/>
<gene>
    <name evidence="2" type="ORF">SAMN04488132_102305</name>
</gene>
<dbReference type="EMBL" id="FUWH01000002">
    <property type="protein sequence ID" value="SJZ49753.1"/>
    <property type="molecule type" value="Genomic_DNA"/>
</dbReference>
<dbReference type="OrthoDB" id="668489at2"/>
<dbReference type="AlphaFoldDB" id="A0A1T4L572"/>
<sequence length="194" mass="21123">MYRFLYAMACSAIVMACGKTATSPVTPPSPPAGNTIYQNLNDSSLFYNQSIVIDLNKDGIADFRFSNVLIQENNAFYLQFKVKPLNSNKLLTVTVDEPFVACMNANETIGITPLTPYEWTVSASALVIKNAGSIWEGPWKNRTDSYLPVQLEKNGALYSGWIRISSSNLYPARIIVHDAAVSTVAGTGITAGSK</sequence>
<dbReference type="STRING" id="413434.SAMN04488132_102305"/>